<dbReference type="InterPro" id="IPR019398">
    <property type="entry name" value="Pre-rRNA_process_TSR2"/>
</dbReference>
<accession>A0A7S4HIM3</accession>
<evidence type="ECO:0008006" key="5">
    <source>
        <dbReference type="Google" id="ProtNLM"/>
    </source>
</evidence>
<dbReference type="Pfam" id="PF10273">
    <property type="entry name" value="WGG"/>
    <property type="match status" value="1"/>
</dbReference>
<dbReference type="EMBL" id="HBKP01001289">
    <property type="protein sequence ID" value="CAE2200352.1"/>
    <property type="molecule type" value="Transcribed_RNA"/>
</dbReference>
<reference evidence="4" key="1">
    <citation type="submission" date="2021-01" db="EMBL/GenBank/DDBJ databases">
        <authorList>
            <person name="Corre E."/>
            <person name="Pelletier E."/>
            <person name="Niang G."/>
            <person name="Scheremetjew M."/>
            <person name="Finn R."/>
            <person name="Kale V."/>
            <person name="Holt S."/>
            <person name="Cochrane G."/>
            <person name="Meng A."/>
            <person name="Brown T."/>
            <person name="Cohen L."/>
        </authorList>
    </citation>
    <scope>NUCLEOTIDE SEQUENCE</scope>
    <source>
        <strain evidence="4">DIVA3 518/3/11/1/6</strain>
    </source>
</reference>
<gene>
    <name evidence="4" type="ORF">VSP0166_LOCUS917</name>
</gene>
<dbReference type="PANTHER" id="PTHR21250">
    <property type="entry name" value="PRE-RRNA-PROCESSING PROTEIN TSR2 HOMOLOG"/>
    <property type="match status" value="1"/>
</dbReference>
<organism evidence="4">
    <name type="scientific">Vannella robusta</name>
    <dbReference type="NCBI Taxonomy" id="1487602"/>
    <lineage>
        <taxon>Eukaryota</taxon>
        <taxon>Amoebozoa</taxon>
        <taxon>Discosea</taxon>
        <taxon>Flabellinia</taxon>
        <taxon>Vannellidae</taxon>
        <taxon>Vannella</taxon>
    </lineage>
</organism>
<name>A0A7S4HIM3_9EUKA</name>
<dbReference type="AlphaFoldDB" id="A0A7S4HIM3"/>
<comment type="similarity">
    <text evidence="1">Belongs to the TSR2 family.</text>
</comment>
<keyword evidence="2" id="KW-0698">rRNA processing</keyword>
<feature type="compositionally biased region" description="Polar residues" evidence="3">
    <location>
        <begin position="157"/>
        <end position="166"/>
    </location>
</feature>
<evidence type="ECO:0000256" key="3">
    <source>
        <dbReference type="SAM" id="MobiDB-lite"/>
    </source>
</evidence>
<sequence>MEHEEVEREIETTDDVKEEEDEDDGVDYWKEFQLGTRAVFKKWTAMRMAVDRGWGGRNSAEKEEILITSIIDLLDNKPDIDRLLDLIEGYLPDNFSVIIEDNSVELVGEDIWEIYCTCAEGDTSFARKHYEALPADVQREISDTVGLTEAEAVPEPTKNTAINEPQVQVDDDGWEVVSSRKKNKKK</sequence>
<evidence type="ECO:0000313" key="4">
    <source>
        <dbReference type="EMBL" id="CAE2200352.1"/>
    </source>
</evidence>
<feature type="region of interest" description="Disordered" evidence="3">
    <location>
        <begin position="149"/>
        <end position="186"/>
    </location>
</feature>
<evidence type="ECO:0000256" key="2">
    <source>
        <dbReference type="ARBA" id="ARBA00022552"/>
    </source>
</evidence>
<feature type="region of interest" description="Disordered" evidence="3">
    <location>
        <begin position="1"/>
        <end position="24"/>
    </location>
</feature>
<protein>
    <recommendedName>
        <fullName evidence="5">Pre-rRNA-processing protein TSR2 homolog</fullName>
    </recommendedName>
</protein>
<dbReference type="GO" id="GO:0006364">
    <property type="term" value="P:rRNA processing"/>
    <property type="evidence" value="ECO:0007669"/>
    <property type="project" value="UniProtKB-KW"/>
</dbReference>
<proteinExistence type="inferred from homology"/>
<feature type="compositionally biased region" description="Basic and acidic residues" evidence="3">
    <location>
        <begin position="1"/>
        <end position="15"/>
    </location>
</feature>
<evidence type="ECO:0000256" key="1">
    <source>
        <dbReference type="ARBA" id="ARBA00006524"/>
    </source>
</evidence>